<gene>
    <name evidence="1" type="ORF">LTRI10_LOCUS23631</name>
</gene>
<name>A0AAV2E946_9ROSI</name>
<evidence type="ECO:0000313" key="1">
    <source>
        <dbReference type="EMBL" id="CAL1382302.1"/>
    </source>
</evidence>
<dbReference type="EMBL" id="OZ034817">
    <property type="protein sequence ID" value="CAL1382302.1"/>
    <property type="molecule type" value="Genomic_DNA"/>
</dbReference>
<organism evidence="1 2">
    <name type="scientific">Linum trigynum</name>
    <dbReference type="NCBI Taxonomy" id="586398"/>
    <lineage>
        <taxon>Eukaryota</taxon>
        <taxon>Viridiplantae</taxon>
        <taxon>Streptophyta</taxon>
        <taxon>Embryophyta</taxon>
        <taxon>Tracheophyta</taxon>
        <taxon>Spermatophyta</taxon>
        <taxon>Magnoliopsida</taxon>
        <taxon>eudicotyledons</taxon>
        <taxon>Gunneridae</taxon>
        <taxon>Pentapetalae</taxon>
        <taxon>rosids</taxon>
        <taxon>fabids</taxon>
        <taxon>Malpighiales</taxon>
        <taxon>Linaceae</taxon>
        <taxon>Linum</taxon>
    </lineage>
</organism>
<keyword evidence="2" id="KW-1185">Reference proteome</keyword>
<proteinExistence type="predicted"/>
<dbReference type="AlphaFoldDB" id="A0AAV2E946"/>
<reference evidence="1 2" key="1">
    <citation type="submission" date="2024-04" db="EMBL/GenBank/DDBJ databases">
        <authorList>
            <person name="Fracassetti M."/>
        </authorList>
    </citation>
    <scope>NUCLEOTIDE SEQUENCE [LARGE SCALE GENOMIC DNA]</scope>
</reference>
<dbReference type="Proteomes" id="UP001497516">
    <property type="component" value="Chromosome 4"/>
</dbReference>
<accession>A0AAV2E946</accession>
<sequence length="170" mass="18489">MMLEELLILKIQLLELVREVVLEWKRRATTPMLIGALVGGGVVGSNVHILGGSILRDRGLILRRVVGNGGNRKALNPLDTAGDPQQVHLRERLFSETPSATLLCAILIEDLEIVGQTGDEWGAVEGRQSLSTLVHSPRHHRSQVESMVLSAYRVDEVEGPPGQCVGTFAS</sequence>
<protein>
    <submittedName>
        <fullName evidence="1">Uncharacterized protein</fullName>
    </submittedName>
</protein>
<evidence type="ECO:0000313" key="2">
    <source>
        <dbReference type="Proteomes" id="UP001497516"/>
    </source>
</evidence>